<organism evidence="1 2">
    <name type="scientific">Rhizobium hainanense</name>
    <dbReference type="NCBI Taxonomy" id="52131"/>
    <lineage>
        <taxon>Bacteria</taxon>
        <taxon>Pseudomonadati</taxon>
        <taxon>Pseudomonadota</taxon>
        <taxon>Alphaproteobacteria</taxon>
        <taxon>Hyphomicrobiales</taxon>
        <taxon>Rhizobiaceae</taxon>
        <taxon>Rhizobium/Agrobacterium group</taxon>
        <taxon>Rhizobium</taxon>
    </lineage>
</organism>
<name>A0A1C3WG43_9HYPH</name>
<evidence type="ECO:0000313" key="2">
    <source>
        <dbReference type="Proteomes" id="UP000186228"/>
    </source>
</evidence>
<evidence type="ECO:0008006" key="3">
    <source>
        <dbReference type="Google" id="ProtNLM"/>
    </source>
</evidence>
<keyword evidence="2" id="KW-1185">Reference proteome</keyword>
<protein>
    <recommendedName>
        <fullName evidence="3">Lipoprotein</fullName>
    </recommendedName>
</protein>
<dbReference type="PROSITE" id="PS51257">
    <property type="entry name" value="PROKAR_LIPOPROTEIN"/>
    <property type="match status" value="1"/>
</dbReference>
<dbReference type="AlphaFoldDB" id="A0A1C3WG43"/>
<evidence type="ECO:0000313" key="1">
    <source>
        <dbReference type="EMBL" id="SCB38875.1"/>
    </source>
</evidence>
<dbReference type="RefSeq" id="WP_075856820.1">
    <property type="nucleotide sequence ID" value="NZ_FMAC01000018.1"/>
</dbReference>
<accession>A0A1C3WG43</accession>
<dbReference type="EMBL" id="FMAC01000018">
    <property type="protein sequence ID" value="SCB38875.1"/>
    <property type="molecule type" value="Genomic_DNA"/>
</dbReference>
<reference evidence="2" key="1">
    <citation type="submission" date="2016-08" db="EMBL/GenBank/DDBJ databases">
        <authorList>
            <person name="Varghese N."/>
            <person name="Submissions Spin"/>
        </authorList>
    </citation>
    <scope>NUCLEOTIDE SEQUENCE [LARGE SCALE GENOMIC DNA]</scope>
    <source>
        <strain evidence="2">CCBAU 57015</strain>
    </source>
</reference>
<gene>
    <name evidence="1" type="ORF">GA0061100_11810</name>
</gene>
<dbReference type="Proteomes" id="UP000186228">
    <property type="component" value="Unassembled WGS sequence"/>
</dbReference>
<sequence>MSEQVKENRKKLHRGVTRALFAAALVGSTVVAGCTTQDPRLTAALSTASIADVRIESAPDLRMGSPLLNGDTRESQVALVSRVLQQRLAKDLKGYPGGNVPARLIVTLHDLDVASAPGRIIAGNNSFIDGTVRLEDMRTGKLIAQAQEIRANDMTVRGDGLALIPAMVINAAVTPNQTAVATQLAETFMKQVKTWLTPRK</sequence>
<proteinExistence type="predicted"/>
<dbReference type="STRING" id="52131.GA0061100_11810"/>